<keyword evidence="2" id="KW-1185">Reference proteome</keyword>
<evidence type="ECO:0000313" key="2">
    <source>
        <dbReference type="Proteomes" id="UP001056384"/>
    </source>
</evidence>
<organism evidence="1 2">
    <name type="scientific">Septoria linicola</name>
    <dbReference type="NCBI Taxonomy" id="215465"/>
    <lineage>
        <taxon>Eukaryota</taxon>
        <taxon>Fungi</taxon>
        <taxon>Dikarya</taxon>
        <taxon>Ascomycota</taxon>
        <taxon>Pezizomycotina</taxon>
        <taxon>Dothideomycetes</taxon>
        <taxon>Dothideomycetidae</taxon>
        <taxon>Mycosphaerellales</taxon>
        <taxon>Mycosphaerellaceae</taxon>
        <taxon>Septoria</taxon>
    </lineage>
</organism>
<protein>
    <submittedName>
        <fullName evidence="1">Uncharacterized protein</fullName>
    </submittedName>
</protein>
<dbReference type="Proteomes" id="UP001056384">
    <property type="component" value="Chromosome 7"/>
</dbReference>
<evidence type="ECO:0000313" key="1">
    <source>
        <dbReference type="EMBL" id="USW55273.1"/>
    </source>
</evidence>
<dbReference type="AlphaFoldDB" id="A0A9Q9B0B0"/>
<reference evidence="1" key="1">
    <citation type="submission" date="2022-06" db="EMBL/GenBank/DDBJ databases">
        <title>Complete genome sequences of two strains of the flax pathogen Septoria linicola.</title>
        <authorList>
            <person name="Lapalu N."/>
            <person name="Simon A."/>
            <person name="Demenou B."/>
            <person name="Paumier D."/>
            <person name="Guillot M.-P."/>
            <person name="Gout L."/>
            <person name="Valade R."/>
        </authorList>
    </citation>
    <scope>NUCLEOTIDE SEQUENCE</scope>
    <source>
        <strain evidence="1">SE15195</strain>
    </source>
</reference>
<name>A0A9Q9B0B0_9PEZI</name>
<proteinExistence type="predicted"/>
<dbReference type="EMBL" id="CP099424">
    <property type="protein sequence ID" value="USW55273.1"/>
    <property type="molecule type" value="Genomic_DNA"/>
</dbReference>
<sequence>MADASSTTAQSAQPAWDATQYEEALAHLERLQEQIDVMRRAIPSIVEPMVKPAKSKTHLFVQLKTAAVQAVDEVQALRLKWTSEQIQDIMKHSQESFDKNRDLSKAATIPRYGWIKDSEVH</sequence>
<gene>
    <name evidence="1" type="ORF">Slin15195_G085920</name>
</gene>
<dbReference type="OrthoDB" id="5326237at2759"/>
<accession>A0A9Q9B0B0</accession>